<sequence>MEKGKCWWERFSRDYQAADYPVILADRDRKIVWHNEAANSLPFDTTIGMDLIFLPCISTVFDQFLQSADFRLAVGGILDGQYDCLVSLLSEQGYVLQFFPCHSFALSCPPGQIQREIDTLTHQARNPLSTIFSALMNISHSNNEIGDPDIHNYVNKISTQCYRLLRSATNLTEWQRYVNGLSVYQPQRQNLCLFLEQLCRVISVMIERSGLQFQYSVPGEPVNATFDPNKLSTAVLNLISNAAKFSAESGRILVNLSINQKFAAISVVDNGFGIQPEALEHAFEPFYSYDPRTASICGDGVGLPLCKEIARELGGSVALGTSEGQGTRAMLCIPLCPDGGPILSVNDSADQYVYDRFSNMFVILSDVCKVPDF</sequence>
<dbReference type="Gene3D" id="1.10.287.130">
    <property type="match status" value="1"/>
</dbReference>
<evidence type="ECO:0000259" key="6">
    <source>
        <dbReference type="PROSITE" id="PS50109"/>
    </source>
</evidence>
<comment type="caution">
    <text evidence="7">The sequence shown here is derived from an EMBL/GenBank/DDBJ whole genome shotgun (WGS) entry which is preliminary data.</text>
</comment>
<evidence type="ECO:0000256" key="4">
    <source>
        <dbReference type="ARBA" id="ARBA00022777"/>
    </source>
</evidence>
<dbReference type="Gene3D" id="3.30.565.10">
    <property type="entry name" value="Histidine kinase-like ATPase, C-terminal domain"/>
    <property type="match status" value="1"/>
</dbReference>
<dbReference type="SMART" id="SM00387">
    <property type="entry name" value="HATPase_c"/>
    <property type="match status" value="1"/>
</dbReference>
<dbReference type="InterPro" id="IPR003594">
    <property type="entry name" value="HATPase_dom"/>
</dbReference>
<keyword evidence="3" id="KW-0597">Phosphoprotein</keyword>
<comment type="catalytic activity">
    <reaction evidence="1">
        <text>ATP + protein L-histidine = ADP + protein N-phospho-L-histidine.</text>
        <dbReference type="EC" id="2.7.13.3"/>
    </reaction>
</comment>
<dbReference type="SUPFAM" id="SSF47384">
    <property type="entry name" value="Homodimeric domain of signal transducing histidine kinase"/>
    <property type="match status" value="1"/>
</dbReference>
<protein>
    <recommendedName>
        <fullName evidence="2">histidine kinase</fullName>
        <ecNumber evidence="2">2.7.13.3</ecNumber>
    </recommendedName>
</protein>
<dbReference type="PROSITE" id="PS50109">
    <property type="entry name" value="HIS_KIN"/>
    <property type="match status" value="1"/>
</dbReference>
<dbReference type="GO" id="GO:0000155">
    <property type="term" value="F:phosphorelay sensor kinase activity"/>
    <property type="evidence" value="ECO:0007669"/>
    <property type="project" value="InterPro"/>
</dbReference>
<keyword evidence="4 7" id="KW-0418">Kinase</keyword>
<reference evidence="7" key="1">
    <citation type="submission" date="2020-08" db="EMBL/GenBank/DDBJ databases">
        <title>Genome public.</title>
        <authorList>
            <person name="Liu C."/>
            <person name="Sun Q."/>
        </authorList>
    </citation>
    <scope>NUCLEOTIDE SEQUENCE</scope>
    <source>
        <strain evidence="7">NSJ-31</strain>
    </source>
</reference>
<evidence type="ECO:0000256" key="2">
    <source>
        <dbReference type="ARBA" id="ARBA00012438"/>
    </source>
</evidence>
<proteinExistence type="predicted"/>
<evidence type="ECO:0000256" key="1">
    <source>
        <dbReference type="ARBA" id="ARBA00000085"/>
    </source>
</evidence>
<dbReference type="Pfam" id="PF02518">
    <property type="entry name" value="HATPase_c"/>
    <property type="match status" value="1"/>
</dbReference>
<gene>
    <name evidence="7" type="ORF">H8711_09145</name>
</gene>
<evidence type="ECO:0000313" key="8">
    <source>
        <dbReference type="Proteomes" id="UP000653127"/>
    </source>
</evidence>
<dbReference type="InterPro" id="IPR005467">
    <property type="entry name" value="His_kinase_dom"/>
</dbReference>
<dbReference type="InterPro" id="IPR004358">
    <property type="entry name" value="Sig_transdc_His_kin-like_C"/>
</dbReference>
<feature type="domain" description="Histidine kinase" evidence="6">
    <location>
        <begin position="119"/>
        <end position="337"/>
    </location>
</feature>
<dbReference type="PANTHER" id="PTHR43547">
    <property type="entry name" value="TWO-COMPONENT HISTIDINE KINASE"/>
    <property type="match status" value="1"/>
</dbReference>
<keyword evidence="5" id="KW-0902">Two-component regulatory system</keyword>
<dbReference type="EC" id="2.7.13.3" evidence="2"/>
<dbReference type="CDD" id="cd00075">
    <property type="entry name" value="HATPase"/>
    <property type="match status" value="1"/>
</dbReference>
<keyword evidence="8" id="KW-1185">Reference proteome</keyword>
<dbReference type="PANTHER" id="PTHR43547:SF2">
    <property type="entry name" value="HYBRID SIGNAL TRANSDUCTION HISTIDINE KINASE C"/>
    <property type="match status" value="1"/>
</dbReference>
<evidence type="ECO:0000256" key="5">
    <source>
        <dbReference type="ARBA" id="ARBA00023012"/>
    </source>
</evidence>
<dbReference type="SUPFAM" id="SSF55874">
    <property type="entry name" value="ATPase domain of HSP90 chaperone/DNA topoisomerase II/histidine kinase"/>
    <property type="match status" value="1"/>
</dbReference>
<keyword evidence="4 7" id="KW-0808">Transferase</keyword>
<dbReference type="InterPro" id="IPR036097">
    <property type="entry name" value="HisK_dim/P_sf"/>
</dbReference>
<dbReference type="EMBL" id="JACRST010000013">
    <property type="protein sequence ID" value="MBC8547093.1"/>
    <property type="molecule type" value="Genomic_DNA"/>
</dbReference>
<dbReference type="InterPro" id="IPR036890">
    <property type="entry name" value="HATPase_C_sf"/>
</dbReference>
<dbReference type="PRINTS" id="PR00344">
    <property type="entry name" value="BCTRLSENSOR"/>
</dbReference>
<dbReference type="RefSeq" id="WP_249283164.1">
    <property type="nucleotide sequence ID" value="NZ_JACRST010000013.1"/>
</dbReference>
<evidence type="ECO:0000256" key="3">
    <source>
        <dbReference type="ARBA" id="ARBA00022553"/>
    </source>
</evidence>
<evidence type="ECO:0000313" key="7">
    <source>
        <dbReference type="EMBL" id="MBC8547093.1"/>
    </source>
</evidence>
<dbReference type="Proteomes" id="UP000653127">
    <property type="component" value="Unassembled WGS sequence"/>
</dbReference>
<name>A0A926E011_9FIRM</name>
<accession>A0A926E011</accession>
<dbReference type="AlphaFoldDB" id="A0A926E011"/>
<organism evidence="7 8">
    <name type="scientific">Ligaoa zhengdingensis</name>
    <dbReference type="NCBI Taxonomy" id="2763658"/>
    <lineage>
        <taxon>Bacteria</taxon>
        <taxon>Bacillati</taxon>
        <taxon>Bacillota</taxon>
        <taxon>Clostridia</taxon>
        <taxon>Eubacteriales</taxon>
        <taxon>Oscillospiraceae</taxon>
        <taxon>Ligaoa</taxon>
    </lineage>
</organism>